<evidence type="ECO:0000313" key="3">
    <source>
        <dbReference type="Proteomes" id="UP001250932"/>
    </source>
</evidence>
<reference evidence="2 3" key="1">
    <citation type="journal article" date="2023" name="ISME J.">
        <title>Cultivation and genomic characterization of novel and ubiquitous marine nitrite-oxidizing bacteria from the Nitrospirales.</title>
        <authorList>
            <person name="Mueller A.J."/>
            <person name="Daebeler A."/>
            <person name="Herbold C.W."/>
            <person name="Kirkegaard R.H."/>
            <person name="Daims H."/>
        </authorList>
    </citation>
    <scope>NUCLEOTIDE SEQUENCE [LARGE SCALE GENOMIC DNA]</scope>
    <source>
        <strain evidence="2 3">EB</strain>
    </source>
</reference>
<evidence type="ECO:0000256" key="1">
    <source>
        <dbReference type="SAM" id="Phobius"/>
    </source>
</evidence>
<gene>
    <name evidence="2" type="ORF">PPG34_07835</name>
</gene>
<dbReference type="RefSeq" id="WP_313832637.1">
    <property type="nucleotide sequence ID" value="NZ_JAQOUE010000001.1"/>
</dbReference>
<comment type="caution">
    <text evidence="2">The sequence shown here is derived from an EMBL/GenBank/DDBJ whole genome shotgun (WGS) entry which is preliminary data.</text>
</comment>
<dbReference type="PROSITE" id="PS51257">
    <property type="entry name" value="PROKAR_LIPOPROTEIN"/>
    <property type="match status" value="1"/>
</dbReference>
<evidence type="ECO:0000313" key="2">
    <source>
        <dbReference type="EMBL" id="MDT7042259.1"/>
    </source>
</evidence>
<dbReference type="EMBL" id="JAQOUE010000001">
    <property type="protein sequence ID" value="MDT7042259.1"/>
    <property type="molecule type" value="Genomic_DNA"/>
</dbReference>
<name>A0ABU3K798_9BACT</name>
<protein>
    <submittedName>
        <fullName evidence="2">Uncharacterized protein</fullName>
    </submittedName>
</protein>
<keyword evidence="3" id="KW-1185">Reference proteome</keyword>
<dbReference type="Proteomes" id="UP001250932">
    <property type="component" value="Unassembled WGS sequence"/>
</dbReference>
<keyword evidence="1" id="KW-1133">Transmembrane helix</keyword>
<sequence length="130" mass="14089">MNSISRKNSIQVIVVVVAAFIFGGCQDYLVFSTGTKFGLDISQEGDQPPKLLIGYKRAEVASIPAEKMDATADSDTYSVLGNVCIQAPGIDKPFDPIQIRSVFATGWAARDASQDKNLRNVFKEAAKNCK</sequence>
<keyword evidence="1" id="KW-0472">Membrane</keyword>
<organism evidence="2 3">
    <name type="scientific">Candidatus Nitronereus thalassa</name>
    <dbReference type="NCBI Taxonomy" id="3020898"/>
    <lineage>
        <taxon>Bacteria</taxon>
        <taxon>Pseudomonadati</taxon>
        <taxon>Nitrospirota</taxon>
        <taxon>Nitrospiria</taxon>
        <taxon>Nitrospirales</taxon>
        <taxon>Nitrospiraceae</taxon>
        <taxon>Candidatus Nitronereus</taxon>
    </lineage>
</organism>
<proteinExistence type="predicted"/>
<feature type="transmembrane region" description="Helical" evidence="1">
    <location>
        <begin position="12"/>
        <end position="31"/>
    </location>
</feature>
<accession>A0ABU3K798</accession>
<keyword evidence="1" id="KW-0812">Transmembrane</keyword>